<dbReference type="Proteomes" id="UP000649573">
    <property type="component" value="Unassembled WGS sequence"/>
</dbReference>
<evidence type="ECO:0008006" key="4">
    <source>
        <dbReference type="Google" id="ProtNLM"/>
    </source>
</evidence>
<organism evidence="2 3">
    <name type="scientific">Lentzea flava</name>
    <dbReference type="NCBI Taxonomy" id="103732"/>
    <lineage>
        <taxon>Bacteria</taxon>
        <taxon>Bacillati</taxon>
        <taxon>Actinomycetota</taxon>
        <taxon>Actinomycetes</taxon>
        <taxon>Pseudonocardiales</taxon>
        <taxon>Pseudonocardiaceae</taxon>
        <taxon>Lentzea</taxon>
    </lineage>
</organism>
<reference evidence="3" key="1">
    <citation type="journal article" date="2019" name="Int. J. Syst. Evol. Microbiol.">
        <title>The Global Catalogue of Microorganisms (GCM) 10K type strain sequencing project: providing services to taxonomists for standard genome sequencing and annotation.</title>
        <authorList>
            <consortium name="The Broad Institute Genomics Platform"/>
            <consortium name="The Broad Institute Genome Sequencing Center for Infectious Disease"/>
            <person name="Wu L."/>
            <person name="Ma J."/>
        </authorList>
    </citation>
    <scope>NUCLEOTIDE SEQUENCE [LARGE SCALE GENOMIC DNA]</scope>
    <source>
        <strain evidence="3">JCM 3296</strain>
    </source>
</reference>
<keyword evidence="3" id="KW-1185">Reference proteome</keyword>
<accession>A0ABQ2UPU1</accession>
<evidence type="ECO:0000256" key="1">
    <source>
        <dbReference type="SAM" id="MobiDB-lite"/>
    </source>
</evidence>
<comment type="caution">
    <text evidence="2">The sequence shown here is derived from an EMBL/GenBank/DDBJ whole genome shotgun (WGS) entry which is preliminary data.</text>
</comment>
<evidence type="ECO:0000313" key="3">
    <source>
        <dbReference type="Proteomes" id="UP000649573"/>
    </source>
</evidence>
<dbReference type="EMBL" id="BMRE01000018">
    <property type="protein sequence ID" value="GGU45940.1"/>
    <property type="molecule type" value="Genomic_DNA"/>
</dbReference>
<proteinExistence type="predicted"/>
<evidence type="ECO:0000313" key="2">
    <source>
        <dbReference type="EMBL" id="GGU45940.1"/>
    </source>
</evidence>
<feature type="region of interest" description="Disordered" evidence="1">
    <location>
        <begin position="73"/>
        <end position="98"/>
    </location>
</feature>
<gene>
    <name evidence="2" type="ORF">GCM10010178_43070</name>
</gene>
<sequence>MQYYGVNLVSALRAGSGFSPRQLLALIRQLPVESRTAAGMRGGEQFRGWGPDRYLAALLVDAVTQNTYAFVSANSTRRPKAPEPVPRPAKTTRKKTGAFAAMVARAKAARTPEEEPHQ</sequence>
<name>A0ABQ2UPU1_9PSEU</name>
<protein>
    <recommendedName>
        <fullName evidence="4">Tail assembly chaperone</fullName>
    </recommendedName>
</protein>